<evidence type="ECO:0000313" key="2">
    <source>
        <dbReference type="Proteomes" id="UP001321786"/>
    </source>
</evidence>
<protein>
    <submittedName>
        <fullName evidence="1">Cyclase family protein</fullName>
    </submittedName>
</protein>
<dbReference type="EMBL" id="AP028654">
    <property type="protein sequence ID" value="BEP30012.1"/>
    <property type="molecule type" value="Genomic_DNA"/>
</dbReference>
<dbReference type="SUPFAM" id="SSF102198">
    <property type="entry name" value="Putative cyclase"/>
    <property type="match status" value="1"/>
</dbReference>
<accession>A0AAU9ED99</accession>
<dbReference type="KEGG" id="hprf:HLPR_23430"/>
<reference evidence="1 2" key="1">
    <citation type="submission" date="2023-08" db="EMBL/GenBank/DDBJ databases">
        <title>Helicovermis profunda gen. nov., sp. nov., a novel mesophilic, fermentative bacterium within the Bacillota from a deep-sea hydrothermal vent chimney.</title>
        <authorList>
            <person name="Miyazaki U."/>
            <person name="Mizutani D."/>
            <person name="Hashimoto Y."/>
            <person name="Tame A."/>
            <person name="Sawayama S."/>
            <person name="Miyazaki J."/>
            <person name="Takai K."/>
            <person name="Nakagawa S."/>
        </authorList>
    </citation>
    <scope>NUCLEOTIDE SEQUENCE [LARGE SCALE GENOMIC DNA]</scope>
    <source>
        <strain evidence="1 2">S502</strain>
    </source>
</reference>
<dbReference type="InterPro" id="IPR037175">
    <property type="entry name" value="KFase_sf"/>
</dbReference>
<dbReference type="RefSeq" id="WP_338535615.1">
    <property type="nucleotide sequence ID" value="NZ_AP028654.1"/>
</dbReference>
<name>A0AAU9ED99_9FIRM</name>
<dbReference type="GO" id="GO:0004061">
    <property type="term" value="F:arylformamidase activity"/>
    <property type="evidence" value="ECO:0007669"/>
    <property type="project" value="InterPro"/>
</dbReference>
<dbReference type="GO" id="GO:0019441">
    <property type="term" value="P:L-tryptophan catabolic process to kynurenine"/>
    <property type="evidence" value="ECO:0007669"/>
    <property type="project" value="InterPro"/>
</dbReference>
<gene>
    <name evidence="1" type="ORF">HLPR_23430</name>
</gene>
<dbReference type="AlphaFoldDB" id="A0AAU9ED99"/>
<sequence>MYIDLTHLVSSTISVYPGTPSPIINEIYKIKEDGFRETLYSFYSHIGTHIDSPSHIVENGKSLDEFLMDKFIGNAYTIDVSGFYDKCISLEFIKQFVDKLNTNDFILFYSGYDKLWNTDAYFKNYPLFSKEAIQFISSFNIKGIGIDFISVDSIDSEDFYNHKVLLSKEIIIIENLTKLNTIIGRNVVFYGAPINIENANGSLVRAYAKCLD</sequence>
<dbReference type="InterPro" id="IPR007325">
    <property type="entry name" value="KFase/CYL"/>
</dbReference>
<dbReference type="Gene3D" id="3.50.30.50">
    <property type="entry name" value="Putative cyclase"/>
    <property type="match status" value="1"/>
</dbReference>
<proteinExistence type="predicted"/>
<evidence type="ECO:0000313" key="1">
    <source>
        <dbReference type="EMBL" id="BEP30012.1"/>
    </source>
</evidence>
<dbReference type="PANTHER" id="PTHR31118">
    <property type="entry name" value="CYCLASE-LIKE PROTEIN 2"/>
    <property type="match status" value="1"/>
</dbReference>
<dbReference type="Pfam" id="PF04199">
    <property type="entry name" value="Cyclase"/>
    <property type="match status" value="1"/>
</dbReference>
<organism evidence="1 2">
    <name type="scientific">Helicovermis profundi</name>
    <dbReference type="NCBI Taxonomy" id="3065157"/>
    <lineage>
        <taxon>Bacteria</taxon>
        <taxon>Bacillati</taxon>
        <taxon>Bacillota</taxon>
        <taxon>Clostridia</taxon>
        <taxon>Helicovermis</taxon>
    </lineage>
</organism>
<dbReference type="Proteomes" id="UP001321786">
    <property type="component" value="Chromosome"/>
</dbReference>
<keyword evidence="2" id="KW-1185">Reference proteome</keyword>
<dbReference type="PANTHER" id="PTHR31118:SF12">
    <property type="entry name" value="CYCLASE-LIKE PROTEIN 2"/>
    <property type="match status" value="1"/>
</dbReference>